<dbReference type="GO" id="GO:0032543">
    <property type="term" value="P:mitochondrial translation"/>
    <property type="evidence" value="ECO:0007669"/>
    <property type="project" value="TreeGrafter"/>
</dbReference>
<name>A0A8B8E1B9_CRAVI</name>
<gene>
    <name evidence="2" type="primary">LOC111131009</name>
    <name evidence="3" type="synonym">LOC111137730</name>
</gene>
<dbReference type="PANTHER" id="PTHR24088:SF0">
    <property type="entry name" value="SMALL RIBOSOMAL SUBUNIT PROTEIN US17M"/>
    <property type="match status" value="1"/>
</dbReference>
<dbReference type="OrthoDB" id="274752at2759"/>
<dbReference type="KEGG" id="cvn:111137730"/>
<dbReference type="GO" id="GO:0005763">
    <property type="term" value="C:mitochondrial small ribosomal subunit"/>
    <property type="evidence" value="ECO:0007669"/>
    <property type="project" value="InterPro"/>
</dbReference>
<evidence type="ECO:0000313" key="1">
    <source>
        <dbReference type="Proteomes" id="UP000694844"/>
    </source>
</evidence>
<sequence>MPLRLNVAKEKFRVYKKLPKSILKQQGIEIKAPERTVREIYAGTVMKRSVGTPETLKVRVLRLKLDTYITKYFYKRTDYWALEKDLKVKIGDLVLIRLMDEAYTPKVKFEIFKYIHQIGEMICPVTGRGVRALDYIDPTRTDHIGNFPENWQGSVMENTLIQNMRALQLSEELNNKEDEFIVDEDDQDGETEV</sequence>
<dbReference type="AlphaFoldDB" id="A0A8B8E1B9"/>
<accession>A0A8B8E1B9</accession>
<dbReference type="KEGG" id="cvn:111131009"/>
<dbReference type="InterPro" id="IPR039193">
    <property type="entry name" value="Ribosomal_uS17m_metazoa"/>
</dbReference>
<reference evidence="2 3" key="1">
    <citation type="submission" date="2025-04" db="UniProtKB">
        <authorList>
            <consortium name="RefSeq"/>
        </authorList>
    </citation>
    <scope>IDENTIFICATION</scope>
    <source>
        <tissue evidence="2 3">Whole sample</tissue>
    </source>
</reference>
<dbReference type="RefSeq" id="XP_022334035.1">
    <property type="nucleotide sequence ID" value="XM_022478327.1"/>
</dbReference>
<keyword evidence="1" id="KW-1185">Reference proteome</keyword>
<evidence type="ECO:0000313" key="3">
    <source>
        <dbReference type="RefSeq" id="XP_022345063.1"/>
    </source>
</evidence>
<dbReference type="PANTHER" id="PTHR24088">
    <property type="entry name" value="28S RIBOSOMAL PROTEIN S17, MITOCHONDRIAL"/>
    <property type="match status" value="1"/>
</dbReference>
<dbReference type="Proteomes" id="UP000694844">
    <property type="component" value="Chromosome 4"/>
</dbReference>
<dbReference type="Proteomes" id="UP000694844">
    <property type="component" value="Chromosome 5"/>
</dbReference>
<dbReference type="RefSeq" id="XP_022345063.1">
    <property type="nucleotide sequence ID" value="XM_022489355.1"/>
</dbReference>
<organism evidence="1 2">
    <name type="scientific">Crassostrea virginica</name>
    <name type="common">Eastern oyster</name>
    <dbReference type="NCBI Taxonomy" id="6565"/>
    <lineage>
        <taxon>Eukaryota</taxon>
        <taxon>Metazoa</taxon>
        <taxon>Spiralia</taxon>
        <taxon>Lophotrochozoa</taxon>
        <taxon>Mollusca</taxon>
        <taxon>Bivalvia</taxon>
        <taxon>Autobranchia</taxon>
        <taxon>Pteriomorphia</taxon>
        <taxon>Ostreida</taxon>
        <taxon>Ostreoidea</taxon>
        <taxon>Ostreidae</taxon>
        <taxon>Crassostrea</taxon>
    </lineage>
</organism>
<evidence type="ECO:0000313" key="2">
    <source>
        <dbReference type="RefSeq" id="XP_022334035.1"/>
    </source>
</evidence>
<dbReference type="InterPro" id="IPR012340">
    <property type="entry name" value="NA-bd_OB-fold"/>
</dbReference>
<proteinExistence type="predicted"/>
<protein>
    <submittedName>
        <fullName evidence="2 3">28S ribosomal protein S17, mitochondrial-like</fullName>
    </submittedName>
</protein>
<dbReference type="SUPFAM" id="SSF50249">
    <property type="entry name" value="Nucleic acid-binding proteins"/>
    <property type="match status" value="1"/>
</dbReference>
<dbReference type="GO" id="GO:0003735">
    <property type="term" value="F:structural constituent of ribosome"/>
    <property type="evidence" value="ECO:0007669"/>
    <property type="project" value="InterPro"/>
</dbReference>
<dbReference type="GeneID" id="111131009"/>
<dbReference type="Gene3D" id="2.40.50.140">
    <property type="entry name" value="Nucleic acid-binding proteins"/>
    <property type="match status" value="1"/>
</dbReference>